<dbReference type="EMBL" id="KQ965738">
    <property type="protein sequence ID" value="KXS19478.1"/>
    <property type="molecule type" value="Genomic_DNA"/>
</dbReference>
<accession>A0A139ARV2</accession>
<evidence type="ECO:0000313" key="3">
    <source>
        <dbReference type="Proteomes" id="UP000070544"/>
    </source>
</evidence>
<dbReference type="AlphaFoldDB" id="A0A139ARV2"/>
<dbReference type="OrthoDB" id="3758478at2759"/>
<evidence type="ECO:0000313" key="2">
    <source>
        <dbReference type="EMBL" id="KXS19478.1"/>
    </source>
</evidence>
<evidence type="ECO:0008006" key="4">
    <source>
        <dbReference type="Google" id="ProtNLM"/>
    </source>
</evidence>
<reference evidence="2 3" key="1">
    <citation type="journal article" date="2015" name="Genome Biol. Evol.">
        <title>Phylogenomic analyses indicate that early fungi evolved digesting cell walls of algal ancestors of land plants.</title>
        <authorList>
            <person name="Chang Y."/>
            <person name="Wang S."/>
            <person name="Sekimoto S."/>
            <person name="Aerts A.L."/>
            <person name="Choi C."/>
            <person name="Clum A."/>
            <person name="LaButti K.M."/>
            <person name="Lindquist E.A."/>
            <person name="Yee Ngan C."/>
            <person name="Ohm R.A."/>
            <person name="Salamov A.A."/>
            <person name="Grigoriev I.V."/>
            <person name="Spatafora J.W."/>
            <person name="Berbee M.L."/>
        </authorList>
    </citation>
    <scope>NUCLEOTIDE SEQUENCE [LARGE SCALE GENOMIC DNA]</scope>
    <source>
        <strain evidence="2 3">JEL478</strain>
    </source>
</reference>
<protein>
    <recommendedName>
        <fullName evidence="4">SnoaL-like domain-containing protein</fullName>
    </recommendedName>
</protein>
<dbReference type="Gene3D" id="3.10.450.50">
    <property type="match status" value="1"/>
</dbReference>
<dbReference type="InterPro" id="IPR032710">
    <property type="entry name" value="NTF2-like_dom_sf"/>
</dbReference>
<keyword evidence="3" id="KW-1185">Reference proteome</keyword>
<dbReference type="Proteomes" id="UP000070544">
    <property type="component" value="Unassembled WGS sequence"/>
</dbReference>
<sequence length="125" mass="14124">MSYRQFAIFLKNELLPVFADYRWKPLAFTCDGGRVAVEAETIGRAKDGREYQQQHHILFVVKRGKIVSVRDYLDTLYSARFFATSIPPKDRLTNSEAELQNDKSAHGNGNGSDTGHDGETAKMKL</sequence>
<evidence type="ECO:0000256" key="1">
    <source>
        <dbReference type="SAM" id="MobiDB-lite"/>
    </source>
</evidence>
<feature type="region of interest" description="Disordered" evidence="1">
    <location>
        <begin position="92"/>
        <end position="125"/>
    </location>
</feature>
<proteinExistence type="predicted"/>
<dbReference type="SUPFAM" id="SSF54427">
    <property type="entry name" value="NTF2-like"/>
    <property type="match status" value="1"/>
</dbReference>
<feature type="compositionally biased region" description="Basic and acidic residues" evidence="1">
    <location>
        <begin position="114"/>
        <end position="125"/>
    </location>
</feature>
<gene>
    <name evidence="2" type="ORF">M427DRAFT_451454</name>
</gene>
<name>A0A139ARV2_GONPJ</name>
<organism evidence="2 3">
    <name type="scientific">Gonapodya prolifera (strain JEL478)</name>
    <name type="common">Monoblepharis prolifera</name>
    <dbReference type="NCBI Taxonomy" id="1344416"/>
    <lineage>
        <taxon>Eukaryota</taxon>
        <taxon>Fungi</taxon>
        <taxon>Fungi incertae sedis</taxon>
        <taxon>Chytridiomycota</taxon>
        <taxon>Chytridiomycota incertae sedis</taxon>
        <taxon>Monoblepharidomycetes</taxon>
        <taxon>Monoblepharidales</taxon>
        <taxon>Gonapodyaceae</taxon>
        <taxon>Gonapodya</taxon>
    </lineage>
</organism>